<organism evidence="2 3">
    <name type="scientific">Bacteroides cellulosilyticus</name>
    <dbReference type="NCBI Taxonomy" id="246787"/>
    <lineage>
        <taxon>Bacteria</taxon>
        <taxon>Pseudomonadati</taxon>
        <taxon>Bacteroidota</taxon>
        <taxon>Bacteroidia</taxon>
        <taxon>Bacteroidales</taxon>
        <taxon>Bacteroidaceae</taxon>
        <taxon>Bacteroides</taxon>
    </lineage>
</organism>
<dbReference type="EMBL" id="JARFID010000011">
    <property type="protein sequence ID" value="MDE8695068.1"/>
    <property type="molecule type" value="Genomic_DNA"/>
</dbReference>
<evidence type="ECO:0000313" key="3">
    <source>
        <dbReference type="Proteomes" id="UP001221924"/>
    </source>
</evidence>
<proteinExistence type="predicted"/>
<dbReference type="Proteomes" id="UP001221924">
    <property type="component" value="Unassembled WGS sequence"/>
</dbReference>
<accession>A0AAW6M4M0</accession>
<dbReference type="AlphaFoldDB" id="A0AAW6M4M0"/>
<comment type="caution">
    <text evidence="2">The sequence shown here is derived from an EMBL/GenBank/DDBJ whole genome shotgun (WGS) entry which is preliminary data.</text>
</comment>
<evidence type="ECO:0000313" key="2">
    <source>
        <dbReference type="EMBL" id="MDE8695068.1"/>
    </source>
</evidence>
<dbReference type="InterPro" id="IPR017508">
    <property type="entry name" value="HipA_N1"/>
</dbReference>
<gene>
    <name evidence="2" type="ORF">PZH42_13235</name>
</gene>
<name>A0AAW6M4M0_9BACE</name>
<dbReference type="NCBIfam" id="TIGR03071">
    <property type="entry name" value="couple_hipA"/>
    <property type="match status" value="1"/>
</dbReference>
<reference evidence="2" key="1">
    <citation type="submission" date="2023-03" db="EMBL/GenBank/DDBJ databases">
        <title>DFI Biobank Strains.</title>
        <authorList>
            <person name="Mostad J."/>
            <person name="Paddock L."/>
            <person name="Medina S."/>
            <person name="Waligurski E."/>
            <person name="Barat B."/>
            <person name="Smith R."/>
            <person name="Burgo V."/>
            <person name="Metcalfe C."/>
            <person name="Woodson C."/>
            <person name="Sundararajan A."/>
            <person name="Ramaswamy R."/>
            <person name="Lin H."/>
            <person name="Pamer E.G."/>
        </authorList>
    </citation>
    <scope>NUCLEOTIDE SEQUENCE</scope>
    <source>
        <strain evidence="2">DFI.9.5</strain>
    </source>
</reference>
<protein>
    <submittedName>
        <fullName evidence="2">HipA N-terminal domain-containing protein</fullName>
    </submittedName>
</protein>
<feature type="domain" description="HipA N-terminal subdomain 1" evidence="1">
    <location>
        <begin position="5"/>
        <end position="103"/>
    </location>
</feature>
<dbReference type="Pfam" id="PF13657">
    <property type="entry name" value="Couple_hipA"/>
    <property type="match status" value="1"/>
</dbReference>
<evidence type="ECO:0000259" key="1">
    <source>
        <dbReference type="Pfam" id="PF13657"/>
    </source>
</evidence>
<sequence length="106" mass="12005">MRQAEVYTNKCMAGILTETDDGKYIFRYNDSYLLDKKQTAISLSFPKSQQEFVSDTLFPFFYNMLSEGANKTIQCQTLKIDEDDVFGLLLATAHSDTIGAITVKKI</sequence>
<dbReference type="RefSeq" id="WP_149925218.1">
    <property type="nucleotide sequence ID" value="NZ_CAXKYC010000020.1"/>
</dbReference>